<dbReference type="PANTHER" id="PTHR37319">
    <property type="entry name" value="TRANSPOSASE"/>
    <property type="match status" value="1"/>
</dbReference>
<protein>
    <recommendedName>
        <fullName evidence="1">Transposase Tn5-like N-terminal domain-containing protein</fullName>
    </recommendedName>
</protein>
<proteinExistence type="predicted"/>
<dbReference type="InterPro" id="IPR038215">
    <property type="entry name" value="TN5-like_N_sf"/>
</dbReference>
<dbReference type="Pfam" id="PF14236">
    <property type="entry name" value="DruA"/>
    <property type="match status" value="1"/>
</dbReference>
<evidence type="ECO:0000313" key="3">
    <source>
        <dbReference type="Proteomes" id="UP000189681"/>
    </source>
</evidence>
<dbReference type="SUPFAM" id="SSF53098">
    <property type="entry name" value="Ribonuclease H-like"/>
    <property type="match status" value="1"/>
</dbReference>
<dbReference type="InterPro" id="IPR012337">
    <property type="entry name" value="RNaseH-like_sf"/>
</dbReference>
<reference evidence="2 3" key="1">
    <citation type="journal article" date="2017" name="Water Res.">
        <title>Discovery and metagenomic analysis of an anammox bacterial enrichment related to Candidatus "Brocadia caroliniensis" in a full-scale glycerol-fed nitritation-denitritation separate centrate treatment process.</title>
        <authorList>
            <person name="Park H."/>
            <person name="Brotto A.C."/>
            <person name="van Loosdrecht M.C."/>
            <person name="Chandran K."/>
        </authorList>
    </citation>
    <scope>NUCLEOTIDE SEQUENCE [LARGE SCALE GENOMIC DNA]</scope>
    <source>
        <strain evidence="2">26THWARD</strain>
    </source>
</reference>
<dbReference type="AlphaFoldDB" id="A0A1V4AQF0"/>
<dbReference type="InterPro" id="IPR047768">
    <property type="entry name" value="Tn5p-like"/>
</dbReference>
<sequence>MIPKVSQSEEIGHEGNTGERRYPEYELWELGEIGIVLVRGKNDPNYSIWKEMLEEHHYLHSAKLYGQQIKYLVKSSGVGWIGAMSFSSSAWRVKVRDERLGWDEEARKSGLRKVVSNSRFLIVPWLRVKNLASHVMSKALKRLPGDWEEVYKTTPVLVETYVEKGRYDGTCYKASNWEYLGETQGRGRNDRYHQNKLSRKYVFAYELEDGILGAGREEREEQDWVEEEFQEVRLPNRAKKKRVMSIVRDFFARPASSIPMACDTGAKLKGAYRFFGDERVNPADILHSHIRQTLKRAEEQKVVLSVNDTTSMNLSTHEATDGLGCLSTEQGEDGYFLHDTVVFTTTGIPLGVLDAQVWARDPDEHGKKAKRKHKPIEEKESYKWLRSLQATARATKDASGVDWVSVGDREADIYELFELASQQEVSFLVRSFHNRRVCEDTKVWEVVDREVPVGRMRVFVKGKDKREREAELEIRFREVRIRHPRREKEEVRLWAIRAKEVSPPKGEEGLDWKLLTNREVRDFEQACEKVQWYTVRFRIEVFHKILKSGRRSEDRRLGSLDRLERC</sequence>
<name>A0A1V4AQF0_9BACT</name>
<dbReference type="InterPro" id="IPR054836">
    <property type="entry name" value="Tn5_transposase"/>
</dbReference>
<evidence type="ECO:0000313" key="2">
    <source>
        <dbReference type="EMBL" id="OOP55321.1"/>
    </source>
</evidence>
<organism evidence="2 3">
    <name type="scientific">Candidatus Brocadia carolinensis</name>
    <dbReference type="NCBI Taxonomy" id="1004156"/>
    <lineage>
        <taxon>Bacteria</taxon>
        <taxon>Pseudomonadati</taxon>
        <taxon>Planctomycetota</taxon>
        <taxon>Candidatus Brocadiia</taxon>
        <taxon>Candidatus Brocadiales</taxon>
        <taxon>Candidatus Brocadiaceae</taxon>
        <taxon>Candidatus Brocadia</taxon>
    </lineage>
</organism>
<dbReference type="Gene3D" id="1.10.246.40">
    <property type="entry name" value="Tn5 transposase, domain 1"/>
    <property type="match status" value="1"/>
</dbReference>
<gene>
    <name evidence="2" type="ORF">AYP45_15430</name>
</gene>
<dbReference type="InterPro" id="IPR025639">
    <property type="entry name" value="DruA"/>
</dbReference>
<feature type="domain" description="Transposase Tn5-like N-terminal" evidence="1">
    <location>
        <begin position="222"/>
        <end position="280"/>
    </location>
</feature>
<feature type="non-terminal residue" evidence="2">
    <location>
        <position position="566"/>
    </location>
</feature>
<dbReference type="STRING" id="1004156.AYP45_15430"/>
<dbReference type="PANTHER" id="PTHR37319:SF1">
    <property type="entry name" value="TRANSPOSASE TN5 DIMERISATION DOMAIN-CONTAINING PROTEIN"/>
    <property type="match status" value="1"/>
</dbReference>
<accession>A0A1V4AQF0</accession>
<dbReference type="InterPro" id="IPR014735">
    <property type="entry name" value="Transposase_Tn5-like_N"/>
</dbReference>
<comment type="caution">
    <text evidence="2">The sequence shown here is derived from an EMBL/GenBank/DDBJ whole genome shotgun (WGS) entry which is preliminary data.</text>
</comment>
<dbReference type="Gene3D" id="3.90.350.10">
    <property type="entry name" value="Transposase Inhibitor Protein From Tn5, Chain A, domain 1"/>
    <property type="match status" value="1"/>
</dbReference>
<dbReference type="Pfam" id="PF14706">
    <property type="entry name" value="Tnp_DNA_bind"/>
    <property type="match status" value="1"/>
</dbReference>
<dbReference type="EMBL" id="AYTS01000152">
    <property type="protein sequence ID" value="OOP55321.1"/>
    <property type="molecule type" value="Genomic_DNA"/>
</dbReference>
<dbReference type="NCBIfam" id="NF033590">
    <property type="entry name" value="transpos_IS4_3"/>
    <property type="match status" value="1"/>
</dbReference>
<evidence type="ECO:0000259" key="1">
    <source>
        <dbReference type="Pfam" id="PF14706"/>
    </source>
</evidence>
<dbReference type="Proteomes" id="UP000189681">
    <property type="component" value="Unassembled WGS sequence"/>
</dbReference>